<dbReference type="PIRSF" id="PIRSF006787">
    <property type="entry name" value="Hydrgn_mat_HoxX"/>
    <property type="match status" value="1"/>
</dbReference>
<dbReference type="PANTHER" id="PTHR43388">
    <property type="entry name" value="HYDROGENASE MATURATION FACTOR HOXX"/>
    <property type="match status" value="1"/>
</dbReference>
<dbReference type="KEGG" id="kco:BWI95_14025"/>
<dbReference type="PANTHER" id="PTHR43388:SF1">
    <property type="entry name" value="HYDROGENASE MATURATION FACTOR HOXX"/>
    <property type="match status" value="1"/>
</dbReference>
<dbReference type="RefSeq" id="WP_076769672.1">
    <property type="nucleotide sequence ID" value="NZ_CP019445.1"/>
</dbReference>
<evidence type="ECO:0000313" key="2">
    <source>
        <dbReference type="EMBL" id="APZ06082.1"/>
    </source>
</evidence>
<keyword evidence="3" id="KW-1185">Reference proteome</keyword>
<dbReference type="Pfam" id="PF02911">
    <property type="entry name" value="Formyl_trans_C"/>
    <property type="match status" value="1"/>
</dbReference>
<dbReference type="Proteomes" id="UP000187148">
    <property type="component" value="Chromosome"/>
</dbReference>
<dbReference type="CDD" id="cd08650">
    <property type="entry name" value="FMT_core_HypX_N"/>
    <property type="match status" value="1"/>
</dbReference>
<dbReference type="InterPro" id="IPR005793">
    <property type="entry name" value="Formyl_trans_C"/>
</dbReference>
<dbReference type="SUPFAM" id="SSF52096">
    <property type="entry name" value="ClpP/crotonase"/>
    <property type="match status" value="1"/>
</dbReference>
<name>A0A807LL91_9ENTR</name>
<dbReference type="Pfam" id="PF00378">
    <property type="entry name" value="ECH_1"/>
    <property type="match status" value="1"/>
</dbReference>
<evidence type="ECO:0000313" key="3">
    <source>
        <dbReference type="Proteomes" id="UP000187148"/>
    </source>
</evidence>
<accession>A0A807LL91</accession>
<evidence type="ECO:0000259" key="1">
    <source>
        <dbReference type="Pfam" id="PF02911"/>
    </source>
</evidence>
<feature type="domain" description="Formyl transferase C-terminal" evidence="1">
    <location>
        <begin position="180"/>
        <end position="265"/>
    </location>
</feature>
<dbReference type="SUPFAM" id="SSF53328">
    <property type="entry name" value="Formyltransferase"/>
    <property type="match status" value="1"/>
</dbReference>
<organism evidence="2 3">
    <name type="scientific">Kosakonia cowanii JCM 10956 = DSM 18146</name>
    <dbReference type="NCBI Taxonomy" id="1300165"/>
    <lineage>
        <taxon>Bacteria</taxon>
        <taxon>Pseudomonadati</taxon>
        <taxon>Pseudomonadota</taxon>
        <taxon>Gammaproteobacteria</taxon>
        <taxon>Enterobacterales</taxon>
        <taxon>Enterobacteriaceae</taxon>
        <taxon>Kosakonia</taxon>
    </lineage>
</organism>
<dbReference type="Gene3D" id="3.90.226.10">
    <property type="entry name" value="2-enoyl-CoA Hydratase, Chain A, domain 1"/>
    <property type="match status" value="1"/>
</dbReference>
<dbReference type="InterPro" id="IPR029045">
    <property type="entry name" value="ClpP/crotonase-like_dom_sf"/>
</dbReference>
<dbReference type="InterPro" id="IPR036477">
    <property type="entry name" value="Formyl_transf_N_sf"/>
</dbReference>
<dbReference type="Gene3D" id="3.40.50.12230">
    <property type="match status" value="1"/>
</dbReference>
<dbReference type="EMBL" id="CP019445">
    <property type="protein sequence ID" value="APZ06082.1"/>
    <property type="molecule type" value="Genomic_DNA"/>
</dbReference>
<protein>
    <recommendedName>
        <fullName evidence="1">Formyl transferase C-terminal domain-containing protein</fullName>
    </recommendedName>
</protein>
<dbReference type="CDD" id="cd06558">
    <property type="entry name" value="crotonase-like"/>
    <property type="match status" value="1"/>
</dbReference>
<dbReference type="SUPFAM" id="SSF50486">
    <property type="entry name" value="FMT C-terminal domain-like"/>
    <property type="match status" value="1"/>
</dbReference>
<dbReference type="InterPro" id="IPR047180">
    <property type="entry name" value="HoxX-like"/>
</dbReference>
<gene>
    <name evidence="2" type="ORF">BWI95_14025</name>
</gene>
<sequence>MHIFLLCSAFNGLSQRFFVELTDAGHQVTVEVFTGDDALEQRLAANPPDIIVAPFLKRAIPDCIWQRFRCFILHPGIVGDRGPSSLDWAILEGWHEWGVTLLEANAVMDAGDIWATRTFPLPPLAKSRIYRHLVTDAAVACLWELIAKLQQGQQHGDPLDYDRATTRGRERAALPISARTLDWQCDPTDLLLRKIRASDSLPGAPTQLAGVPVRVFNAWQAEATVASRRGHVGEIFARDGDALCVATLDGALWIGHLRRSDKHACAQVKLPAAVALRDELAACASLPVLDAQHPNKPWLETRGRVAILHFPLLNGAFTVRDSQNLTALFARAAGDSSVDAIVLAGGDDFWSNGIELNSVHVAANPAEEGWASINAIDDFAEAILTCRDKLVISAVNANAGAGGAMLMLAADRVFMRAGVVINPHYKTMGLHGSEFWTLTLPWRADAEAAVALSENCLPISARQAAALGLVDSVLDIPREAFLETVVSHASAMIAPAALPDSHKAKARAQEAMRRGRPLDAYRREELSRMRGNFFADDLHFSSRRTAFVIKQPPCQTPEHLQRHNAAVAAHLAGLRRDKSEEEV</sequence>
<dbReference type="InterPro" id="IPR001753">
    <property type="entry name" value="Enoyl-CoA_hydra/iso"/>
</dbReference>
<dbReference type="InterPro" id="IPR011034">
    <property type="entry name" value="Formyl_transferase-like_C_sf"/>
</dbReference>
<proteinExistence type="predicted"/>
<dbReference type="InterPro" id="IPR009188">
    <property type="entry name" value="NiFe-hyd_mat_HypX/HoxX"/>
</dbReference>
<dbReference type="GO" id="GO:0003824">
    <property type="term" value="F:catalytic activity"/>
    <property type="evidence" value="ECO:0007669"/>
    <property type="project" value="InterPro"/>
</dbReference>
<dbReference type="AlphaFoldDB" id="A0A807LL91"/>
<reference evidence="2 3" key="1">
    <citation type="submission" date="2017-01" db="EMBL/GenBank/DDBJ databases">
        <authorList>
            <person name="Cao J.-M."/>
        </authorList>
    </citation>
    <scope>NUCLEOTIDE SEQUENCE [LARGE SCALE GENOMIC DNA]</scope>
    <source>
        <strain evidence="2 3">888-76</strain>
    </source>
</reference>